<keyword evidence="3" id="KW-1185">Reference proteome</keyword>
<organism evidence="2 3">
    <name type="scientific">Legionella norrlandica</name>
    <dbReference type="NCBI Taxonomy" id="1498499"/>
    <lineage>
        <taxon>Bacteria</taxon>
        <taxon>Pseudomonadati</taxon>
        <taxon>Pseudomonadota</taxon>
        <taxon>Gammaproteobacteria</taxon>
        <taxon>Legionellales</taxon>
        <taxon>Legionellaceae</taxon>
        <taxon>Legionella</taxon>
    </lineage>
</organism>
<feature type="transmembrane region" description="Helical" evidence="1">
    <location>
        <begin position="20"/>
        <end position="40"/>
    </location>
</feature>
<dbReference type="OrthoDB" id="5652567at2"/>
<protein>
    <submittedName>
        <fullName evidence="2">Uncharacterized protein</fullName>
    </submittedName>
</protein>
<name>A0A0A2SPJ5_9GAMM</name>
<dbReference type="AlphaFoldDB" id="A0A0A2SPJ5"/>
<sequence>MKLYNISTNKLRLTISMWPWYLLGVLLLLASVFTVGILMLEYSIVCKEKQYNLARQCILKSNIFNLYHSSTPLGELKQAVVRSGRTSKGGTTYYVDLLTDQGSVNLTGGSSSGRSEKDAAANSINNYISNSLETQFKVIYPNSWWLYALVGVFALAGIALLSLSSATIDFDKVFKTIVIKRKGLFKTSETKLLFSDVDKIIIQEYTGGKGSATYRLAIALKEKPPMPLVTAYDSSYTKKEMIANKLNEFIKES</sequence>
<feature type="transmembrane region" description="Helical" evidence="1">
    <location>
        <begin position="144"/>
        <end position="163"/>
    </location>
</feature>
<dbReference type="EMBL" id="JNCF01000047">
    <property type="protein sequence ID" value="KGP62677.1"/>
    <property type="molecule type" value="Genomic_DNA"/>
</dbReference>
<comment type="caution">
    <text evidence="2">The sequence shown here is derived from an EMBL/GenBank/DDBJ whole genome shotgun (WGS) entry which is preliminary data.</text>
</comment>
<dbReference type="RefSeq" id="WP_035890707.1">
    <property type="nucleotide sequence ID" value="NZ_JNCF01000047.1"/>
</dbReference>
<keyword evidence="1" id="KW-0812">Transmembrane</keyword>
<evidence type="ECO:0000313" key="2">
    <source>
        <dbReference type="EMBL" id="KGP62677.1"/>
    </source>
</evidence>
<dbReference type="Proteomes" id="UP000054422">
    <property type="component" value="Unassembled WGS sequence"/>
</dbReference>
<reference evidence="2 3" key="1">
    <citation type="submission" date="2014-05" db="EMBL/GenBank/DDBJ databases">
        <authorList>
            <person name="Rizzardi K."/>
            <person name="Winiecka-Krusnell J."/>
            <person name="Ramliden M."/>
            <person name="Alm E."/>
            <person name="Andersson S."/>
            <person name="Byfors S."/>
        </authorList>
    </citation>
    <scope>NUCLEOTIDE SEQUENCE [LARGE SCALE GENOMIC DNA]</scope>
    <source>
        <strain evidence="2 3">LEGN</strain>
    </source>
</reference>
<keyword evidence="1" id="KW-0472">Membrane</keyword>
<evidence type="ECO:0000256" key="1">
    <source>
        <dbReference type="SAM" id="Phobius"/>
    </source>
</evidence>
<evidence type="ECO:0000313" key="3">
    <source>
        <dbReference type="Proteomes" id="UP000054422"/>
    </source>
</evidence>
<keyword evidence="1" id="KW-1133">Transmembrane helix</keyword>
<accession>A0A0A2SPJ5</accession>
<gene>
    <name evidence="2" type="ORF">EP47_02500</name>
</gene>
<proteinExistence type="predicted"/>